<evidence type="ECO:0000256" key="2">
    <source>
        <dbReference type="ARBA" id="ARBA00022475"/>
    </source>
</evidence>
<evidence type="ECO:0000256" key="9">
    <source>
        <dbReference type="ARBA" id="ARBA00023136"/>
    </source>
</evidence>
<dbReference type="PANTHER" id="PTHR35457:SF1">
    <property type="entry name" value="HEME A SYNTHASE"/>
    <property type="match status" value="1"/>
</dbReference>
<keyword evidence="9 12" id="KW-0472">Membrane</keyword>
<evidence type="ECO:0000256" key="10">
    <source>
        <dbReference type="ARBA" id="ARBA00023157"/>
    </source>
</evidence>
<dbReference type="Pfam" id="PF02628">
    <property type="entry name" value="COX15-CtaA"/>
    <property type="match status" value="1"/>
</dbReference>
<reference evidence="13 14" key="1">
    <citation type="journal article" date="2019" name="Nat. Commun.">
        <title>A new type of DNA phosphorothioation-based antiviral system in archaea.</title>
        <authorList>
            <person name="Xiong L."/>
            <person name="Liu S."/>
            <person name="Chen S."/>
            <person name="Xiao Y."/>
            <person name="Zhu B."/>
            <person name="Gao Y."/>
            <person name="Zhang Y."/>
            <person name="Chen B."/>
            <person name="Luo J."/>
            <person name="Deng Z."/>
            <person name="Chen X."/>
            <person name="Wang L."/>
            <person name="Chen S."/>
        </authorList>
    </citation>
    <scope>NUCLEOTIDE SEQUENCE [LARGE SCALE GENOMIC DNA]</scope>
    <source>
        <strain evidence="13 14">CBA1105</strain>
    </source>
</reference>
<keyword evidence="4" id="KW-0479">Metal-binding</keyword>
<comment type="subcellular location">
    <subcellularLocation>
        <location evidence="1">Membrane</location>
        <topology evidence="1">Multi-pass membrane protein</topology>
    </subcellularLocation>
</comment>
<dbReference type="KEGG" id="hsn:DV733_12440"/>
<protein>
    <submittedName>
        <fullName evidence="13">Cytochrome-c-aa3 oxidase assembly factor CtaA</fullName>
    </submittedName>
</protein>
<sequence length="287" mass="30617">MRSRTPGMQLRRLLAGTTGLTFVLMLLGVYTAGSGAGLTCGARWPFCDGAVFGLFPANWMSFVEWFHRLVAMVTGFVILGAAALAWRRGADRRVRFALLGSIALLPVQIGLGALTVTVGGLFPWGYSPPVQAAHYLAALSIFTLIVYATAITYAPVDRSRLRLAAVAAVALVPLGHLFSFGTVFAYTPETQIVYYGLALVLFALLVAVGTWGRRDASRETTWQASLSIVAGLLLAVQMLLGRHALDPQGLILADSVAGLVFVCLLGAAWFAYRADDAEIPLVGSLAR</sequence>
<evidence type="ECO:0000256" key="7">
    <source>
        <dbReference type="ARBA" id="ARBA00023004"/>
    </source>
</evidence>
<organism evidence="13 14">
    <name type="scientific">Halapricum salinum</name>
    <dbReference type="NCBI Taxonomy" id="1457250"/>
    <lineage>
        <taxon>Archaea</taxon>
        <taxon>Methanobacteriati</taxon>
        <taxon>Methanobacteriota</taxon>
        <taxon>Stenosarchaea group</taxon>
        <taxon>Halobacteria</taxon>
        <taxon>Halobacteriales</taxon>
        <taxon>Haloarculaceae</taxon>
        <taxon>Halapricum</taxon>
    </lineage>
</organism>
<feature type="transmembrane region" description="Helical" evidence="12">
    <location>
        <begin position="65"/>
        <end position="86"/>
    </location>
</feature>
<feature type="transmembrane region" description="Helical" evidence="12">
    <location>
        <begin position="224"/>
        <end position="245"/>
    </location>
</feature>
<evidence type="ECO:0000256" key="1">
    <source>
        <dbReference type="ARBA" id="ARBA00004141"/>
    </source>
</evidence>
<name>A0A4D6HEI8_9EURY</name>
<evidence type="ECO:0000256" key="4">
    <source>
        <dbReference type="ARBA" id="ARBA00022723"/>
    </source>
</evidence>
<dbReference type="EMBL" id="CP031310">
    <property type="protein sequence ID" value="QCC51985.1"/>
    <property type="molecule type" value="Genomic_DNA"/>
</dbReference>
<keyword evidence="8" id="KW-0350">Heme biosynthesis</keyword>
<keyword evidence="7" id="KW-0408">Iron</keyword>
<dbReference type="GO" id="GO:0046872">
    <property type="term" value="F:metal ion binding"/>
    <property type="evidence" value="ECO:0007669"/>
    <property type="project" value="UniProtKB-KW"/>
</dbReference>
<dbReference type="GO" id="GO:0016491">
    <property type="term" value="F:oxidoreductase activity"/>
    <property type="evidence" value="ECO:0007669"/>
    <property type="project" value="UniProtKB-KW"/>
</dbReference>
<dbReference type="InterPro" id="IPR003780">
    <property type="entry name" value="COX15/CtaA_fam"/>
</dbReference>
<dbReference type="STRING" id="1457250.GCA_000755225_00399"/>
<gene>
    <name evidence="13" type="ORF">DV733_12440</name>
</gene>
<feature type="transmembrane region" description="Helical" evidence="12">
    <location>
        <begin position="163"/>
        <end position="186"/>
    </location>
</feature>
<evidence type="ECO:0000256" key="5">
    <source>
        <dbReference type="ARBA" id="ARBA00022989"/>
    </source>
</evidence>
<feature type="transmembrane region" description="Helical" evidence="12">
    <location>
        <begin position="98"/>
        <end position="126"/>
    </location>
</feature>
<evidence type="ECO:0000256" key="8">
    <source>
        <dbReference type="ARBA" id="ARBA00023133"/>
    </source>
</evidence>
<feature type="transmembrane region" description="Helical" evidence="12">
    <location>
        <begin position="192"/>
        <end position="212"/>
    </location>
</feature>
<feature type="transmembrane region" description="Helical" evidence="12">
    <location>
        <begin position="132"/>
        <end position="156"/>
    </location>
</feature>
<keyword evidence="10" id="KW-1015">Disulfide bond</keyword>
<accession>A0A4D6HEI8</accession>
<comment type="pathway">
    <text evidence="11">Porphyrin-containing compound metabolism.</text>
</comment>
<dbReference type="GO" id="GO:0016020">
    <property type="term" value="C:membrane"/>
    <property type="evidence" value="ECO:0007669"/>
    <property type="project" value="UniProtKB-SubCell"/>
</dbReference>
<evidence type="ECO:0000256" key="12">
    <source>
        <dbReference type="SAM" id="Phobius"/>
    </source>
</evidence>
<keyword evidence="5 12" id="KW-1133">Transmembrane helix</keyword>
<evidence type="ECO:0000256" key="11">
    <source>
        <dbReference type="ARBA" id="ARBA00023444"/>
    </source>
</evidence>
<keyword evidence="2" id="KW-1003">Cell membrane</keyword>
<evidence type="ECO:0000313" key="13">
    <source>
        <dbReference type="EMBL" id="QCC51985.1"/>
    </source>
</evidence>
<dbReference type="AlphaFoldDB" id="A0A4D6HEI8"/>
<keyword evidence="3 12" id="KW-0812">Transmembrane</keyword>
<keyword evidence="14" id="KW-1185">Reference proteome</keyword>
<dbReference type="PANTHER" id="PTHR35457">
    <property type="entry name" value="HEME A SYNTHASE"/>
    <property type="match status" value="1"/>
</dbReference>
<dbReference type="InterPro" id="IPR050450">
    <property type="entry name" value="COX15/CtaA_HemeA_synthase"/>
</dbReference>
<evidence type="ECO:0000256" key="3">
    <source>
        <dbReference type="ARBA" id="ARBA00022692"/>
    </source>
</evidence>
<proteinExistence type="predicted"/>
<evidence type="ECO:0000313" key="14">
    <source>
        <dbReference type="Proteomes" id="UP000296706"/>
    </source>
</evidence>
<dbReference type="GO" id="GO:0006784">
    <property type="term" value="P:heme A biosynthetic process"/>
    <property type="evidence" value="ECO:0007669"/>
    <property type="project" value="InterPro"/>
</dbReference>
<keyword evidence="6" id="KW-0560">Oxidoreductase</keyword>
<evidence type="ECO:0000256" key="6">
    <source>
        <dbReference type="ARBA" id="ARBA00023002"/>
    </source>
</evidence>
<feature type="transmembrane region" description="Helical" evidence="12">
    <location>
        <begin position="251"/>
        <end position="272"/>
    </location>
</feature>
<dbReference type="Proteomes" id="UP000296706">
    <property type="component" value="Chromosome"/>
</dbReference>